<proteinExistence type="predicted"/>
<comment type="caution">
    <text evidence="2">The sequence shown here is derived from an EMBL/GenBank/DDBJ whole genome shotgun (WGS) entry which is preliminary data.</text>
</comment>
<feature type="transmembrane region" description="Helical" evidence="1">
    <location>
        <begin position="43"/>
        <end position="64"/>
    </location>
</feature>
<gene>
    <name evidence="2" type="ORF">AXA84_0454</name>
</gene>
<keyword evidence="1" id="KW-1133">Transmembrane helix</keyword>
<evidence type="ECO:0000313" key="3">
    <source>
        <dbReference type="Proteomes" id="UP000070069"/>
    </source>
</evidence>
<dbReference type="RefSeq" id="WP_066540772.1">
    <property type="nucleotide sequence ID" value="NZ_LTBM01000023.1"/>
</dbReference>
<protein>
    <submittedName>
        <fullName evidence="2">Uncharacterized protein</fullName>
    </submittedName>
</protein>
<dbReference type="EMBL" id="LTBM01000023">
    <property type="protein sequence ID" value="KXT29040.1"/>
    <property type="molecule type" value="Genomic_DNA"/>
</dbReference>
<keyword evidence="1" id="KW-0812">Transmembrane</keyword>
<keyword evidence="1" id="KW-0472">Membrane</keyword>
<dbReference type="PATRIC" id="fig|203274.3.peg.304"/>
<feature type="transmembrane region" description="Helical" evidence="1">
    <location>
        <begin position="70"/>
        <end position="93"/>
    </location>
</feature>
<dbReference type="Proteomes" id="UP000070069">
    <property type="component" value="Unassembled WGS sequence"/>
</dbReference>
<accession>A0A139JQ96</accession>
<name>A0A139JQ96_9MOLU</name>
<evidence type="ECO:0000313" key="2">
    <source>
        <dbReference type="EMBL" id="KXT29040.1"/>
    </source>
</evidence>
<dbReference type="AlphaFoldDB" id="A0A139JQ96"/>
<sequence>MTNTSELYQKFIGLFTNLFSKISFTSLWKWFKPILDSMGWFKFVFWLIMICLLFNFLVFFSFIIEGLYYFLKYFFGFPVSQILKAFKTIFNFFKLRANNIKTKKVSVAVSTKDTAKENLSLRLQLGKLKKKLAQRESGKKK</sequence>
<evidence type="ECO:0000256" key="1">
    <source>
        <dbReference type="SAM" id="Phobius"/>
    </source>
</evidence>
<reference evidence="2 3" key="1">
    <citation type="submission" date="2016-02" db="EMBL/GenBank/DDBJ databases">
        <title>A draft genome sequence of Candidatus Phytoplasma oryzae strain Mbita1, the causative agent of Napier Grass stunt disease in Kenya.</title>
        <authorList>
            <person name="Fischer A."/>
            <person name="Santa-Cruz I."/>
            <person name="Wambua L."/>
            <person name="Olds C."/>
            <person name="Midega C."/>
            <person name="Dickinson M."/>
            <person name="Kawicha P."/>
            <person name="Khan Z."/>
            <person name="Masiga D."/>
            <person name="Jores J."/>
            <person name="Bernd S."/>
        </authorList>
    </citation>
    <scope>NUCLEOTIDE SEQUENCE [LARGE SCALE GENOMIC DNA]</scope>
    <source>
        <strain evidence="2">Mbita1</strain>
    </source>
</reference>
<organism evidence="2 3">
    <name type="scientific">Candidatus Phytoplasma oryzae</name>
    <dbReference type="NCBI Taxonomy" id="203274"/>
    <lineage>
        <taxon>Bacteria</taxon>
        <taxon>Bacillati</taxon>
        <taxon>Mycoplasmatota</taxon>
        <taxon>Mollicutes</taxon>
        <taxon>Acholeplasmatales</taxon>
        <taxon>Acholeplasmataceae</taxon>
        <taxon>Candidatus Phytoplasma</taxon>
        <taxon>16SrXI (Rice yellow dwarf group)</taxon>
    </lineage>
</organism>